<dbReference type="PANTHER" id="PTHR46560:SF9">
    <property type="entry name" value="ZP DOMAIN-CONTAINING PROTEIN"/>
    <property type="match status" value="1"/>
</dbReference>
<evidence type="ECO:0000256" key="1">
    <source>
        <dbReference type="SAM" id="MobiDB-lite"/>
    </source>
</evidence>
<evidence type="ECO:0000259" key="4">
    <source>
        <dbReference type="PROSITE" id="PS51034"/>
    </source>
</evidence>
<feature type="compositionally biased region" description="Basic residues" evidence="1">
    <location>
        <begin position="406"/>
        <end position="420"/>
    </location>
</feature>
<feature type="chain" id="PRO_5043822166" description="ZP domain-containing protein" evidence="3">
    <location>
        <begin position="20"/>
        <end position="439"/>
    </location>
</feature>
<evidence type="ECO:0000256" key="3">
    <source>
        <dbReference type="SAM" id="SignalP"/>
    </source>
</evidence>
<dbReference type="AlphaFoldDB" id="A0AAW0WI45"/>
<accession>A0AAW0WI45</accession>
<dbReference type="PROSITE" id="PS51034">
    <property type="entry name" value="ZP_2"/>
    <property type="match status" value="1"/>
</dbReference>
<keyword evidence="2" id="KW-1133">Transmembrane helix</keyword>
<sequence length="439" mass="49533">MWRVKGIVFFSLLVFKVVSQSVDEDFTPNIEASCKAGYMIINVYVKNHEYRGAVHSRDFRKPECMVIGDGSNHVTLRLPLITDKDDPSYCGVRVNKTSKEKYVPVAVRIHETLELADDKFYVIKCGLQGFFNSRNESSFVNLQLLDPAKKKIKEAVFDRKYILRADISRPDKAHSMRVKNCFSFGEPNYTVPLTDDRGCPEGNLITPFVYNETAGTAEAVLNRMFRFPTSNRVHFQCDVLICRGPCDSERCEGHPERLTVVQGRALPDSDANSVEEKSGRVQATTTVYVVEPTSAGVTSCDWYPPWLWILCIVLAVLFIIMMIINIFLCSAMTCSCTKSEIIEKEPSIIEEYDPYRSWHGSQYGSRYSLNGKGYTSGASTMNSARSVSSHSDHYAIVHSRPNSRYSGHHSLKHDRHHHHPSSNSRGPPSTTGSHYSGKY</sequence>
<evidence type="ECO:0000313" key="6">
    <source>
        <dbReference type="Proteomes" id="UP001445076"/>
    </source>
</evidence>
<keyword evidence="2" id="KW-0472">Membrane</keyword>
<evidence type="ECO:0000313" key="5">
    <source>
        <dbReference type="EMBL" id="KAK8726972.1"/>
    </source>
</evidence>
<name>A0AAW0WI45_CHEQU</name>
<proteinExistence type="predicted"/>
<organism evidence="5 6">
    <name type="scientific">Cherax quadricarinatus</name>
    <name type="common">Australian red claw crayfish</name>
    <dbReference type="NCBI Taxonomy" id="27406"/>
    <lineage>
        <taxon>Eukaryota</taxon>
        <taxon>Metazoa</taxon>
        <taxon>Ecdysozoa</taxon>
        <taxon>Arthropoda</taxon>
        <taxon>Crustacea</taxon>
        <taxon>Multicrustacea</taxon>
        <taxon>Malacostraca</taxon>
        <taxon>Eumalacostraca</taxon>
        <taxon>Eucarida</taxon>
        <taxon>Decapoda</taxon>
        <taxon>Pleocyemata</taxon>
        <taxon>Astacidea</taxon>
        <taxon>Parastacoidea</taxon>
        <taxon>Parastacidae</taxon>
        <taxon>Cherax</taxon>
    </lineage>
</organism>
<feature type="transmembrane region" description="Helical" evidence="2">
    <location>
        <begin position="306"/>
        <end position="328"/>
    </location>
</feature>
<dbReference type="InterPro" id="IPR001507">
    <property type="entry name" value="ZP_dom"/>
</dbReference>
<feature type="region of interest" description="Disordered" evidence="1">
    <location>
        <begin position="405"/>
        <end position="439"/>
    </location>
</feature>
<feature type="signal peptide" evidence="3">
    <location>
        <begin position="1"/>
        <end position="19"/>
    </location>
</feature>
<feature type="domain" description="ZP" evidence="4">
    <location>
        <begin position="33"/>
        <end position="258"/>
    </location>
</feature>
<gene>
    <name evidence="5" type="ORF">OTU49_009853</name>
</gene>
<dbReference type="EMBL" id="JARKIK010000077">
    <property type="protein sequence ID" value="KAK8726972.1"/>
    <property type="molecule type" value="Genomic_DNA"/>
</dbReference>
<feature type="compositionally biased region" description="Polar residues" evidence="1">
    <location>
        <begin position="425"/>
        <end position="439"/>
    </location>
</feature>
<dbReference type="Pfam" id="PF25272">
    <property type="entry name" value="VERL_C"/>
    <property type="match status" value="1"/>
</dbReference>
<keyword evidence="2" id="KW-0812">Transmembrane</keyword>
<keyword evidence="3" id="KW-0732">Signal</keyword>
<keyword evidence="6" id="KW-1185">Reference proteome</keyword>
<dbReference type="InterPro" id="IPR057371">
    <property type="entry name" value="VERL_C"/>
</dbReference>
<protein>
    <recommendedName>
        <fullName evidence="4">ZP domain-containing protein</fullName>
    </recommendedName>
</protein>
<dbReference type="PANTHER" id="PTHR46560">
    <property type="entry name" value="CYPHER, ISOFORM B"/>
    <property type="match status" value="1"/>
</dbReference>
<comment type="caution">
    <text evidence="5">The sequence shown here is derived from an EMBL/GenBank/DDBJ whole genome shotgun (WGS) entry which is preliminary data.</text>
</comment>
<dbReference type="SMART" id="SM00241">
    <property type="entry name" value="ZP"/>
    <property type="match status" value="1"/>
</dbReference>
<dbReference type="Proteomes" id="UP001445076">
    <property type="component" value="Unassembled WGS sequence"/>
</dbReference>
<reference evidence="5 6" key="1">
    <citation type="journal article" date="2024" name="BMC Genomics">
        <title>Genome assembly of redclaw crayfish (Cherax quadricarinatus) provides insights into its immune adaptation and hypoxia tolerance.</title>
        <authorList>
            <person name="Liu Z."/>
            <person name="Zheng J."/>
            <person name="Li H."/>
            <person name="Fang K."/>
            <person name="Wang S."/>
            <person name="He J."/>
            <person name="Zhou D."/>
            <person name="Weng S."/>
            <person name="Chi M."/>
            <person name="Gu Z."/>
            <person name="He J."/>
            <person name="Li F."/>
            <person name="Wang M."/>
        </authorList>
    </citation>
    <scope>NUCLEOTIDE SEQUENCE [LARGE SCALE GENOMIC DNA]</scope>
    <source>
        <strain evidence="5">ZL_2023a</strain>
    </source>
</reference>
<evidence type="ECO:0000256" key="2">
    <source>
        <dbReference type="SAM" id="Phobius"/>
    </source>
</evidence>